<evidence type="ECO:0000256" key="2">
    <source>
        <dbReference type="ARBA" id="ARBA00010913"/>
    </source>
</evidence>
<keyword evidence="4" id="KW-0812">Transmembrane</keyword>
<dbReference type="InterPro" id="IPR000184">
    <property type="entry name" value="Bac_surfAg_D15"/>
</dbReference>
<feature type="region of interest" description="Disordered" evidence="6">
    <location>
        <begin position="27"/>
        <end position="51"/>
    </location>
</feature>
<evidence type="ECO:0000256" key="4">
    <source>
        <dbReference type="ARBA" id="ARBA00022692"/>
    </source>
</evidence>
<dbReference type="AlphaFoldDB" id="A0AAD9FMY8"/>
<name>A0AAD9FMY8_PAPLA</name>
<reference evidence="8" key="1">
    <citation type="submission" date="2023-02" db="EMBL/GenBank/DDBJ databases">
        <title>Identification and recombinant expression of a fungal hydrolase from Papiliotrema laurentii that hydrolyzes apple cutin and clears colloidal polyester polyurethane.</title>
        <authorList>
            <consortium name="DOE Joint Genome Institute"/>
            <person name="Roman V.A."/>
            <person name="Bojanowski C."/>
            <person name="Crable B.R."/>
            <person name="Wagner D.N."/>
            <person name="Hung C.S."/>
            <person name="Nadeau L.J."/>
            <person name="Schratz L."/>
            <person name="Haridas S."/>
            <person name="Pangilinan J."/>
            <person name="Lipzen A."/>
            <person name="Na H."/>
            <person name="Yan M."/>
            <person name="Ng V."/>
            <person name="Grigoriev I.V."/>
            <person name="Spatafora J.W."/>
            <person name="Barlow D."/>
            <person name="Biffinger J."/>
            <person name="Kelley-Loughnane N."/>
            <person name="Varaljay V.A."/>
            <person name="Crookes-Goodson W.J."/>
        </authorList>
    </citation>
    <scope>NUCLEOTIDE SEQUENCE</scope>
    <source>
        <strain evidence="8">5307AH</strain>
    </source>
</reference>
<organism evidence="8 9">
    <name type="scientific">Papiliotrema laurentii</name>
    <name type="common">Cryptococcus laurentii</name>
    <dbReference type="NCBI Taxonomy" id="5418"/>
    <lineage>
        <taxon>Eukaryota</taxon>
        <taxon>Fungi</taxon>
        <taxon>Dikarya</taxon>
        <taxon>Basidiomycota</taxon>
        <taxon>Agaricomycotina</taxon>
        <taxon>Tremellomycetes</taxon>
        <taxon>Tremellales</taxon>
        <taxon>Rhynchogastremaceae</taxon>
        <taxon>Papiliotrema</taxon>
    </lineage>
</organism>
<dbReference type="GO" id="GO:0045040">
    <property type="term" value="P:protein insertion into mitochondrial outer membrane"/>
    <property type="evidence" value="ECO:0007669"/>
    <property type="project" value="TreeGrafter"/>
</dbReference>
<keyword evidence="9" id="KW-1185">Reference proteome</keyword>
<evidence type="ECO:0000256" key="1">
    <source>
        <dbReference type="ARBA" id="ARBA00004374"/>
    </source>
</evidence>
<evidence type="ECO:0000313" key="8">
    <source>
        <dbReference type="EMBL" id="KAK1921521.1"/>
    </source>
</evidence>
<evidence type="ECO:0000259" key="7">
    <source>
        <dbReference type="Pfam" id="PF01103"/>
    </source>
</evidence>
<comment type="subcellular location">
    <subcellularLocation>
        <location evidence="1">Mitochondrion outer membrane</location>
        <topology evidence="1">Multi-pass membrane protein</topology>
    </subcellularLocation>
</comment>
<evidence type="ECO:0000313" key="9">
    <source>
        <dbReference type="Proteomes" id="UP001182556"/>
    </source>
</evidence>
<comment type="similarity">
    <text evidence="2">Belongs to the SAM50/omp85 family.</text>
</comment>
<evidence type="ECO:0000256" key="3">
    <source>
        <dbReference type="ARBA" id="ARBA00022452"/>
    </source>
</evidence>
<feature type="domain" description="Bacterial surface antigen (D15)" evidence="7">
    <location>
        <begin position="320"/>
        <end position="639"/>
    </location>
</feature>
<dbReference type="Gene3D" id="2.40.160.50">
    <property type="entry name" value="membrane protein fhac: a member of the omp85/tpsb transporter family"/>
    <property type="match status" value="1"/>
</dbReference>
<protein>
    <submittedName>
        <fullName evidence="8">Mitochondrion protein</fullName>
    </submittedName>
</protein>
<feature type="compositionally biased region" description="Basic and acidic residues" evidence="6">
    <location>
        <begin position="32"/>
        <end position="46"/>
    </location>
</feature>
<dbReference type="PANTHER" id="PTHR12815">
    <property type="entry name" value="SORTING AND ASSEMBLY MACHINERY SAMM50 PROTEIN FAMILY MEMBER"/>
    <property type="match status" value="1"/>
</dbReference>
<gene>
    <name evidence="8" type="ORF">DB88DRAFT_498192</name>
</gene>
<evidence type="ECO:0000256" key="6">
    <source>
        <dbReference type="SAM" id="MobiDB-lite"/>
    </source>
</evidence>
<accession>A0AAD9FMY8</accession>
<feature type="compositionally biased region" description="Low complexity" evidence="6">
    <location>
        <begin position="144"/>
        <end position="155"/>
    </location>
</feature>
<dbReference type="EMBL" id="JAODAN010000010">
    <property type="protein sequence ID" value="KAK1921521.1"/>
    <property type="molecule type" value="Genomic_DNA"/>
</dbReference>
<sequence length="640" mass="69329">MYMVWCNVKTLPPSVDALCPTPCRRCKMSGRHRPEPRKVESQRDYPKTPLAHSNSPLLLHLLSLLVTPAPLSLYSSPTMDPNAEGGPPKADLDTVQAEIQVKPIDQAQQPIAQPPPPSPLSLPGSSSIFRDAFNSAPPPPPTETPSSPAFTPSTPVTNVDPEEVRRMQEEEFQRHLRGEYIAAQQRLGTVIHENMERPLRLSSIRLHPSPPTSRPGFLSSLLSPFLGGSSLPGWLNPAPPPPQTLHEVLLSTRALVGHIDKFGVFDIEASNVRLENKRGGDPDEVELVLSLKERGRLFLKAGTEVGGGEGGGNITARLRNALGGAEVLEGQASLGTKTKSAYSLSLSTPVLASPLLQFAVSGFSFDRDNTAFASHREQAQGGRAKFTAIAPWGTQELQYEYIARDITHLTPDASVSIRELARPSTKSSLSHTWTSDTRNDPYLGTAGRLLKISHEYAGLPGSSPSAHFFKSVTQSHVSRQLYPGSDITFSVASLTSFLFPLSSRSTPVELPDRLFLGGPNSVRGWKVGGMGLHDAQDSLGGEMAWGMGLSVFAPIWGKAEWPLRGHGFLNIGKVAGYNRDASFADNVAKMYRSPNVSVGLGLLYRLDPIRVEVNFTMPLIGRKGERMARGFGVGVGLEFL</sequence>
<proteinExistence type="inferred from homology"/>
<keyword evidence="5" id="KW-0472">Membrane</keyword>
<feature type="region of interest" description="Disordered" evidence="6">
    <location>
        <begin position="108"/>
        <end position="161"/>
    </location>
</feature>
<comment type="caution">
    <text evidence="8">The sequence shown here is derived from an EMBL/GenBank/DDBJ whole genome shotgun (WGS) entry which is preliminary data.</text>
</comment>
<evidence type="ECO:0000256" key="5">
    <source>
        <dbReference type="ARBA" id="ARBA00023136"/>
    </source>
</evidence>
<dbReference type="GO" id="GO:0005741">
    <property type="term" value="C:mitochondrial outer membrane"/>
    <property type="evidence" value="ECO:0007669"/>
    <property type="project" value="UniProtKB-SubCell"/>
</dbReference>
<dbReference type="Proteomes" id="UP001182556">
    <property type="component" value="Unassembled WGS sequence"/>
</dbReference>
<keyword evidence="3" id="KW-1134">Transmembrane beta strand</keyword>
<dbReference type="PANTHER" id="PTHR12815:SF18">
    <property type="entry name" value="SORTING AND ASSEMBLY MACHINERY COMPONENT 50 HOMOLOG"/>
    <property type="match status" value="1"/>
</dbReference>
<dbReference type="InterPro" id="IPR039910">
    <property type="entry name" value="D15-like"/>
</dbReference>
<dbReference type="Pfam" id="PF01103">
    <property type="entry name" value="Omp85"/>
    <property type="match status" value="1"/>
</dbReference>